<name>A0ABZ1AI88_AROEV</name>
<evidence type="ECO:0000313" key="1">
    <source>
        <dbReference type="EMBL" id="WRL45587.1"/>
    </source>
</evidence>
<gene>
    <name evidence="1" type="ORF">U5817_20650</name>
</gene>
<accession>A0ABZ1AI88</accession>
<sequence length="81" mass="8380">MKTKALQSSFVQRSLLLAATVVAGAALFTYLTVPRASAATTVDGPAAVSVQDNYAVDEALALKLFVHRGDYTPAAAQGHSS</sequence>
<keyword evidence="2" id="KW-1185">Reference proteome</keyword>
<proteinExistence type="predicted"/>
<reference evidence="1 2" key="1">
    <citation type="submission" date="2023-12" db="EMBL/GenBank/DDBJ databases">
        <title>A. evansii MAY27, complete genome.</title>
        <authorList>
            <person name="Wang Y."/>
        </authorList>
    </citation>
    <scope>NUCLEOTIDE SEQUENCE [LARGE SCALE GENOMIC DNA]</scope>
    <source>
        <strain evidence="1 2">MAY27</strain>
    </source>
</reference>
<organism evidence="1 2">
    <name type="scientific">Aromatoleum evansii</name>
    <name type="common">Azoarcus evansii</name>
    <dbReference type="NCBI Taxonomy" id="59406"/>
    <lineage>
        <taxon>Bacteria</taxon>
        <taxon>Pseudomonadati</taxon>
        <taxon>Pseudomonadota</taxon>
        <taxon>Betaproteobacteria</taxon>
        <taxon>Rhodocyclales</taxon>
        <taxon>Rhodocyclaceae</taxon>
        <taxon>Aromatoleum</taxon>
    </lineage>
</organism>
<dbReference type="Proteomes" id="UP001626593">
    <property type="component" value="Chromosome"/>
</dbReference>
<evidence type="ECO:0000313" key="2">
    <source>
        <dbReference type="Proteomes" id="UP001626593"/>
    </source>
</evidence>
<dbReference type="RefSeq" id="WP_169126648.1">
    <property type="nucleotide sequence ID" value="NZ_CAWPLS010000033.1"/>
</dbReference>
<protein>
    <submittedName>
        <fullName evidence="1">Uncharacterized protein</fullName>
    </submittedName>
</protein>
<dbReference type="EMBL" id="CP141259">
    <property type="protein sequence ID" value="WRL45587.1"/>
    <property type="molecule type" value="Genomic_DNA"/>
</dbReference>